<evidence type="ECO:0000313" key="3">
    <source>
        <dbReference type="Proteomes" id="UP000014725"/>
    </source>
</evidence>
<protein>
    <submittedName>
        <fullName evidence="2">Uncharacterized protein</fullName>
    </submittedName>
</protein>
<evidence type="ECO:0000256" key="1">
    <source>
        <dbReference type="SAM" id="Phobius"/>
    </source>
</evidence>
<reference evidence="3" key="2">
    <citation type="submission" date="2013-03" db="EMBL/GenBank/DDBJ databases">
        <title>The Cellulophaga phages: a novel, diverse, and globally ubiquitous model system.</title>
        <authorList>
            <person name="Holmfeldt K."/>
            <person name="Solonenko N."/>
            <person name="Shah M."/>
            <person name="Corrier K."/>
            <person name="Riemann L."/>
            <person name="VerBerkmoes N.C."/>
            <person name="Sullivan M.B."/>
        </authorList>
    </citation>
    <scope>NUCLEOTIDE SEQUENCE [LARGE SCALE GENOMIC DNA]</scope>
</reference>
<dbReference type="EMBL" id="KC821624">
    <property type="protein sequence ID" value="AGO48965.1"/>
    <property type="molecule type" value="Genomic_DNA"/>
</dbReference>
<reference evidence="2 3" key="1">
    <citation type="journal article" date="2013" name="Proc. Natl. Acad. Sci. U.S.A.">
        <title>Twelve previously unknown phage genera are ubiquitous in global oceans.</title>
        <authorList>
            <person name="Holmfeldt K."/>
            <person name="Solonenko N."/>
            <person name="Shah M."/>
            <person name="Corrier K."/>
            <person name="Riemann L."/>
            <person name="Verberkmoes N.C."/>
            <person name="Sullivan M.B."/>
        </authorList>
    </citation>
    <scope>NUCLEOTIDE SEQUENCE [LARGE SCALE GENOMIC DNA]</scope>
    <source>
        <strain evidence="2">Phi14:2</strain>
    </source>
</reference>
<proteinExistence type="predicted"/>
<feature type="transmembrane region" description="Helical" evidence="1">
    <location>
        <begin position="6"/>
        <end position="25"/>
    </location>
</feature>
<sequence>MNLSKTTIILVISIILNLVLGYLLLQPKQVKYIDVPLLIEVPVPGKTGSFPPIELPKPKLETPRSDKVIEYVKADSIVKDSLYKDAITERDYELKFKDSVQEVTVKSKVQGKLLSQSLEYEIYPSTVTLDTTIQVQVPNKNKLYGTMEVGTSIQTFKPIFKAGILLKNKKDNIYSIGFDSEKTVWIGGSIKF</sequence>
<keyword evidence="1" id="KW-1133">Transmembrane helix</keyword>
<keyword evidence="1" id="KW-0812">Transmembrane</keyword>
<dbReference type="Proteomes" id="UP000014725">
    <property type="component" value="Segment"/>
</dbReference>
<organism evidence="2 3">
    <name type="scientific">Cellulophaga phage phi14:2</name>
    <dbReference type="NCBI Taxonomy" id="1327990"/>
    <lineage>
        <taxon>Viruses</taxon>
        <taxon>Duplodnaviria</taxon>
        <taxon>Heunggongvirae</taxon>
        <taxon>Uroviricota</taxon>
        <taxon>Caudoviricetes</taxon>
        <taxon>Crassvirales</taxon>
        <taxon>Steigviridae</taxon>
        <taxon>Asinivirinae</taxon>
        <taxon>Akihdevirus</taxon>
        <taxon>Akihdevirus balticus</taxon>
    </lineage>
</organism>
<dbReference type="GeneID" id="16797451"/>
<gene>
    <name evidence="2" type="ORF">Phi14:2_gp087</name>
</gene>
<evidence type="ECO:0000313" key="2">
    <source>
        <dbReference type="EMBL" id="AGO48965.1"/>
    </source>
</evidence>
<name>S0A2D3_9CAUD</name>
<dbReference type="KEGG" id="vg:16797451"/>
<accession>S0A2D3</accession>
<keyword evidence="1" id="KW-0472">Membrane</keyword>
<keyword evidence="3" id="KW-1185">Reference proteome</keyword>